<dbReference type="AlphaFoldDB" id="X0WT01"/>
<feature type="domain" description="EF-hand" evidence="1">
    <location>
        <begin position="136"/>
        <end position="171"/>
    </location>
</feature>
<accession>X0WT01</accession>
<dbReference type="InterPro" id="IPR015943">
    <property type="entry name" value="WD40/YVTN_repeat-like_dom_sf"/>
</dbReference>
<dbReference type="InterPro" id="IPR011992">
    <property type="entry name" value="EF-hand-dom_pair"/>
</dbReference>
<comment type="caution">
    <text evidence="2">The sequence shown here is derived from an EMBL/GenBank/DDBJ whole genome shotgun (WGS) entry which is preliminary data.</text>
</comment>
<feature type="non-terminal residue" evidence="2">
    <location>
        <position position="1"/>
    </location>
</feature>
<name>X0WT01_9ZZZZ</name>
<dbReference type="SUPFAM" id="SSF47473">
    <property type="entry name" value="EF-hand"/>
    <property type="match status" value="1"/>
</dbReference>
<feature type="domain" description="EF-hand" evidence="1">
    <location>
        <begin position="90"/>
        <end position="125"/>
    </location>
</feature>
<evidence type="ECO:0000259" key="1">
    <source>
        <dbReference type="PROSITE" id="PS50222"/>
    </source>
</evidence>
<sequence>KRQTGETAWKQPRSLFKAGWSTPMIWRHGDTDEVIVLGFKRLTSYNPSTGAEIWWAGGFSPETIGVPVAGQGLLFVGAAAVAGRGDEEWDAPRTWKIIVQRFDRNRDKQIQRDEMTKGFTIILRPELSTDNPGYGLPTRGMDGLMRFFDKDKNRIITEAEWMQTMSGFATESQPTLLAIRPGAKNDARKSHVVWEAHHGLPESPSILYCRQKLYLLRDGGRLTCLEAATGKEIFRERIGASGQYAASPIAAGDNIIA</sequence>
<evidence type="ECO:0000313" key="2">
    <source>
        <dbReference type="EMBL" id="GAG26332.1"/>
    </source>
</evidence>
<dbReference type="InterPro" id="IPR002048">
    <property type="entry name" value="EF_hand_dom"/>
</dbReference>
<dbReference type="InterPro" id="IPR002372">
    <property type="entry name" value="PQQ_rpt_dom"/>
</dbReference>
<dbReference type="Pfam" id="PF13360">
    <property type="entry name" value="PQQ_2"/>
    <property type="match status" value="2"/>
</dbReference>
<reference evidence="2" key="1">
    <citation type="journal article" date="2014" name="Front. Microbiol.">
        <title>High frequency of phylogenetically diverse reductive dehalogenase-homologous genes in deep subseafloor sedimentary metagenomes.</title>
        <authorList>
            <person name="Kawai M."/>
            <person name="Futagami T."/>
            <person name="Toyoda A."/>
            <person name="Takaki Y."/>
            <person name="Nishi S."/>
            <person name="Hori S."/>
            <person name="Arai W."/>
            <person name="Tsubouchi T."/>
            <person name="Morono Y."/>
            <person name="Uchiyama I."/>
            <person name="Ito T."/>
            <person name="Fujiyama A."/>
            <person name="Inagaki F."/>
            <person name="Takami H."/>
        </authorList>
    </citation>
    <scope>NUCLEOTIDE SEQUENCE</scope>
    <source>
        <strain evidence="2">Expedition CK06-06</strain>
    </source>
</reference>
<dbReference type="InterPro" id="IPR011047">
    <property type="entry name" value="Quinoprotein_ADH-like_sf"/>
</dbReference>
<dbReference type="PROSITE" id="PS00018">
    <property type="entry name" value="EF_HAND_1"/>
    <property type="match status" value="2"/>
</dbReference>
<dbReference type="Gene3D" id="2.130.10.10">
    <property type="entry name" value="YVTN repeat-like/Quinoprotein amine dehydrogenase"/>
    <property type="match status" value="1"/>
</dbReference>
<dbReference type="InterPro" id="IPR018247">
    <property type="entry name" value="EF_Hand_1_Ca_BS"/>
</dbReference>
<dbReference type="GO" id="GO:0005509">
    <property type="term" value="F:calcium ion binding"/>
    <property type="evidence" value="ECO:0007669"/>
    <property type="project" value="InterPro"/>
</dbReference>
<dbReference type="PROSITE" id="PS50222">
    <property type="entry name" value="EF_HAND_2"/>
    <property type="match status" value="2"/>
</dbReference>
<dbReference type="EMBL" id="BARS01036147">
    <property type="protein sequence ID" value="GAG26332.1"/>
    <property type="molecule type" value="Genomic_DNA"/>
</dbReference>
<dbReference type="SUPFAM" id="SSF50998">
    <property type="entry name" value="Quinoprotein alcohol dehydrogenase-like"/>
    <property type="match status" value="1"/>
</dbReference>
<proteinExistence type="predicted"/>
<feature type="non-terminal residue" evidence="2">
    <location>
        <position position="257"/>
    </location>
</feature>
<dbReference type="PANTHER" id="PTHR34512">
    <property type="entry name" value="CELL SURFACE PROTEIN"/>
    <property type="match status" value="1"/>
</dbReference>
<organism evidence="2">
    <name type="scientific">marine sediment metagenome</name>
    <dbReference type="NCBI Taxonomy" id="412755"/>
    <lineage>
        <taxon>unclassified sequences</taxon>
        <taxon>metagenomes</taxon>
        <taxon>ecological metagenomes</taxon>
    </lineage>
</organism>
<dbReference type="Gene3D" id="1.10.238.10">
    <property type="entry name" value="EF-hand"/>
    <property type="match status" value="1"/>
</dbReference>
<gene>
    <name evidence="2" type="ORF">S01H1_55593</name>
</gene>
<protein>
    <recommendedName>
        <fullName evidence="1">EF-hand domain-containing protein</fullName>
    </recommendedName>
</protein>
<dbReference type="PANTHER" id="PTHR34512:SF30">
    <property type="entry name" value="OUTER MEMBRANE PROTEIN ASSEMBLY FACTOR BAMB"/>
    <property type="match status" value="1"/>
</dbReference>